<dbReference type="InterPro" id="IPR009057">
    <property type="entry name" value="Homeodomain-like_sf"/>
</dbReference>
<dbReference type="Gene3D" id="1.10.357.10">
    <property type="entry name" value="Tetracycline Repressor, domain 2"/>
    <property type="match status" value="1"/>
</dbReference>
<protein>
    <submittedName>
        <fullName evidence="4">Transcriptional regulator, TetR family</fullName>
    </submittedName>
</protein>
<dbReference type="RefSeq" id="WP_098240981.1">
    <property type="nucleotide sequence ID" value="NZ_CP022685.1"/>
</dbReference>
<keyword evidence="1" id="KW-0238">DNA-binding</keyword>
<dbReference type="PANTHER" id="PTHR30055">
    <property type="entry name" value="HTH-TYPE TRANSCRIPTIONAL REGULATOR RUTR"/>
    <property type="match status" value="1"/>
</dbReference>
<dbReference type="GO" id="GO:0000976">
    <property type="term" value="F:transcription cis-regulatory region binding"/>
    <property type="evidence" value="ECO:0007669"/>
    <property type="project" value="TreeGrafter"/>
</dbReference>
<dbReference type="KEGG" id="sfk:KY5_0923c"/>
<keyword evidence="5" id="KW-1185">Reference proteome</keyword>
<reference evidence="4 5" key="1">
    <citation type="submission" date="2017-08" db="EMBL/GenBank/DDBJ databases">
        <title>Complete Genome Sequence of Streptomyces formicae KY5, the formicamycin producer.</title>
        <authorList>
            <person name="Holmes N.A."/>
            <person name="Devine R."/>
            <person name="Qin Z."/>
            <person name="Seipke R.F."/>
            <person name="Wilkinson B."/>
            <person name="Hutchings M.I."/>
        </authorList>
    </citation>
    <scope>NUCLEOTIDE SEQUENCE [LARGE SCALE GENOMIC DNA]</scope>
    <source>
        <strain evidence="4 5">KY5</strain>
    </source>
</reference>
<name>A0A291Q2G7_9ACTN</name>
<evidence type="ECO:0000256" key="2">
    <source>
        <dbReference type="SAM" id="MobiDB-lite"/>
    </source>
</evidence>
<evidence type="ECO:0000313" key="4">
    <source>
        <dbReference type="EMBL" id="ATL25941.1"/>
    </source>
</evidence>
<dbReference type="PANTHER" id="PTHR30055:SF181">
    <property type="entry name" value="BLR6905 PROTEIN"/>
    <property type="match status" value="1"/>
</dbReference>
<dbReference type="AlphaFoldDB" id="A0A291Q2G7"/>
<evidence type="ECO:0000259" key="3">
    <source>
        <dbReference type="Pfam" id="PF00440"/>
    </source>
</evidence>
<dbReference type="EMBL" id="CP022685">
    <property type="protein sequence ID" value="ATL25941.1"/>
    <property type="molecule type" value="Genomic_DNA"/>
</dbReference>
<proteinExistence type="predicted"/>
<accession>A0A291Q2G7</accession>
<evidence type="ECO:0000256" key="1">
    <source>
        <dbReference type="ARBA" id="ARBA00023125"/>
    </source>
</evidence>
<dbReference type="Proteomes" id="UP000221011">
    <property type="component" value="Chromosome"/>
</dbReference>
<organism evidence="4 5">
    <name type="scientific">Streptomyces formicae</name>
    <dbReference type="NCBI Taxonomy" id="1616117"/>
    <lineage>
        <taxon>Bacteria</taxon>
        <taxon>Bacillati</taxon>
        <taxon>Actinomycetota</taxon>
        <taxon>Actinomycetes</taxon>
        <taxon>Kitasatosporales</taxon>
        <taxon>Streptomycetaceae</taxon>
        <taxon>Streptomyces</taxon>
    </lineage>
</organism>
<dbReference type="InterPro" id="IPR050109">
    <property type="entry name" value="HTH-type_TetR-like_transc_reg"/>
</dbReference>
<dbReference type="SUPFAM" id="SSF46689">
    <property type="entry name" value="Homeodomain-like"/>
    <property type="match status" value="1"/>
</dbReference>
<feature type="domain" description="HTH tetR-type" evidence="3">
    <location>
        <begin position="15"/>
        <end position="62"/>
    </location>
</feature>
<evidence type="ECO:0000313" key="5">
    <source>
        <dbReference type="Proteomes" id="UP000221011"/>
    </source>
</evidence>
<dbReference type="GO" id="GO:0003700">
    <property type="term" value="F:DNA-binding transcription factor activity"/>
    <property type="evidence" value="ECO:0007669"/>
    <property type="project" value="TreeGrafter"/>
</dbReference>
<sequence>MDEARTAPAATRIRLIETAERLFAERGVHAVSLREIAAAAGQRNTSAVAYHFGDKRGLVTAVYAHRLGPTNEGQLRRIAALDEQGVGKELRPLVEVFVHPMAERITRAAADPDAPPSYFLRFVAQALYVEGIAPYDLAAETWTRALHRLRPRIDACLAELPAPVRADRWRVFVGLTLHTLADHERALQSGSAAPGRRTDLLVANLVDAAVAVLGAPLSPATGALLAGQGDAGAVREPRPPDPGGTADD</sequence>
<dbReference type="Pfam" id="PF00440">
    <property type="entry name" value="TetR_N"/>
    <property type="match status" value="1"/>
</dbReference>
<gene>
    <name evidence="4" type="ORF">KY5_0923c</name>
</gene>
<feature type="region of interest" description="Disordered" evidence="2">
    <location>
        <begin position="227"/>
        <end position="248"/>
    </location>
</feature>
<dbReference type="InterPro" id="IPR001647">
    <property type="entry name" value="HTH_TetR"/>
</dbReference>